<keyword evidence="2" id="KW-0732">Signal</keyword>
<dbReference type="AlphaFoldDB" id="A0A4U0WUR0"/>
<protein>
    <recommendedName>
        <fullName evidence="5">SprT-like domain-containing protein</fullName>
    </recommendedName>
</protein>
<name>A0A4U0WUR0_9PEZI</name>
<evidence type="ECO:0000256" key="1">
    <source>
        <dbReference type="SAM" id="MobiDB-lite"/>
    </source>
</evidence>
<evidence type="ECO:0008006" key="5">
    <source>
        <dbReference type="Google" id="ProtNLM"/>
    </source>
</evidence>
<gene>
    <name evidence="3" type="ORF">B0A55_08194</name>
</gene>
<reference evidence="3 4" key="1">
    <citation type="submission" date="2017-03" db="EMBL/GenBank/DDBJ databases">
        <title>Genomes of endolithic fungi from Antarctica.</title>
        <authorList>
            <person name="Coleine C."/>
            <person name="Masonjones S."/>
            <person name="Stajich J.E."/>
        </authorList>
    </citation>
    <scope>NUCLEOTIDE SEQUENCE [LARGE SCALE GENOMIC DNA]</scope>
    <source>
        <strain evidence="3 4">CCFEE 5184</strain>
    </source>
</reference>
<accession>A0A4U0WUR0</accession>
<evidence type="ECO:0000256" key="2">
    <source>
        <dbReference type="SAM" id="SignalP"/>
    </source>
</evidence>
<comment type="caution">
    <text evidence="3">The sequence shown here is derived from an EMBL/GenBank/DDBJ whole genome shotgun (WGS) entry which is preliminary data.</text>
</comment>
<dbReference type="OrthoDB" id="3884299at2759"/>
<feature type="region of interest" description="Disordered" evidence="1">
    <location>
        <begin position="30"/>
        <end position="69"/>
    </location>
</feature>
<feature type="chain" id="PRO_5020814885" description="SprT-like domain-containing protein" evidence="2">
    <location>
        <begin position="27"/>
        <end position="377"/>
    </location>
</feature>
<organism evidence="3 4">
    <name type="scientific">Friedmanniomyces simplex</name>
    <dbReference type="NCBI Taxonomy" id="329884"/>
    <lineage>
        <taxon>Eukaryota</taxon>
        <taxon>Fungi</taxon>
        <taxon>Dikarya</taxon>
        <taxon>Ascomycota</taxon>
        <taxon>Pezizomycotina</taxon>
        <taxon>Dothideomycetes</taxon>
        <taxon>Dothideomycetidae</taxon>
        <taxon>Mycosphaerellales</taxon>
        <taxon>Teratosphaeriaceae</taxon>
        <taxon>Friedmanniomyces</taxon>
    </lineage>
</organism>
<dbReference type="EMBL" id="NAJQ01000602">
    <property type="protein sequence ID" value="TKA67011.1"/>
    <property type="molecule type" value="Genomic_DNA"/>
</dbReference>
<feature type="signal peptide" evidence="2">
    <location>
        <begin position="1"/>
        <end position="26"/>
    </location>
</feature>
<proteinExistence type="predicted"/>
<feature type="compositionally biased region" description="Pro residues" evidence="1">
    <location>
        <begin position="50"/>
        <end position="68"/>
    </location>
</feature>
<evidence type="ECO:0000313" key="3">
    <source>
        <dbReference type="EMBL" id="TKA67011.1"/>
    </source>
</evidence>
<dbReference type="Proteomes" id="UP000309340">
    <property type="component" value="Unassembled WGS sequence"/>
</dbReference>
<keyword evidence="4" id="KW-1185">Reference proteome</keyword>
<evidence type="ECO:0000313" key="4">
    <source>
        <dbReference type="Proteomes" id="UP000309340"/>
    </source>
</evidence>
<sequence>MARGDKHTQQKRMALLIAMLLAAAYAVDRFDPAPPKRPARRRPKETKAALPPPPPIPRQPPVPAPPTTLHPIFQQLAQQDTAKLFQPALQLASRFLTSNCFLSYWYVVFYSPVTELPLPTTGESSPTTTTTTTQPGTRHFAFTADLPTHLTRSQIALTTLALADLATCLTFDLRSPSPERAGGRCKHLRHLPAPPRAFRGHARCIQTSSYFHDMHNHPAVSEADRVWLLFELAKTLLHEVAHAAVNAARGKGSGEHYFLRGGSVAEEGFQLEACLLGGKVDLRRGEFHEAVAGYGGGGYGAGSEDVGGGPLIRGYLTPWPSWEAVEEYRVRGSLIGIRGPVPRHPRGREVRFERVRRLFTDEGWEEDVRRFGSLRLC</sequence>